<comment type="similarity">
    <text evidence="2">Belongs to the peptidase S54 family.</text>
</comment>
<feature type="transmembrane region" description="Helical" evidence="7">
    <location>
        <begin position="183"/>
        <end position="201"/>
    </location>
</feature>
<dbReference type="Pfam" id="PF01694">
    <property type="entry name" value="Rhomboid"/>
    <property type="match status" value="1"/>
</dbReference>
<dbReference type="EMBL" id="BAAADM010000054">
    <property type="protein sequence ID" value="GAA0443331.1"/>
    <property type="molecule type" value="Genomic_DNA"/>
</dbReference>
<feature type="domain" description="Peptidase S54 rhomboid" evidence="8">
    <location>
        <begin position="226"/>
        <end position="357"/>
    </location>
</feature>
<keyword evidence="6 7" id="KW-0472">Membrane</keyword>
<evidence type="ECO:0000256" key="7">
    <source>
        <dbReference type="SAM" id="Phobius"/>
    </source>
</evidence>
<evidence type="ECO:0000313" key="9">
    <source>
        <dbReference type="EMBL" id="GAA0443331.1"/>
    </source>
</evidence>
<proteinExistence type="inferred from homology"/>
<keyword evidence="10" id="KW-1185">Reference proteome</keyword>
<dbReference type="PANTHER" id="PTHR43731:SF14">
    <property type="entry name" value="PRESENILIN-ASSOCIATED RHOMBOID-LIKE PROTEIN, MITOCHONDRIAL"/>
    <property type="match status" value="1"/>
</dbReference>
<gene>
    <name evidence="9" type="ORF">GCM10008983_20670</name>
</gene>
<dbReference type="InterPro" id="IPR022764">
    <property type="entry name" value="Peptidase_S54_rhomboid_dom"/>
</dbReference>
<feature type="transmembrane region" description="Helical" evidence="7">
    <location>
        <begin position="373"/>
        <end position="390"/>
    </location>
</feature>
<evidence type="ECO:0000256" key="1">
    <source>
        <dbReference type="ARBA" id="ARBA00004141"/>
    </source>
</evidence>
<feature type="transmembrane region" description="Helical" evidence="7">
    <location>
        <begin position="267"/>
        <end position="285"/>
    </location>
</feature>
<dbReference type="SUPFAM" id="SSF144091">
    <property type="entry name" value="Rhomboid-like"/>
    <property type="match status" value="1"/>
</dbReference>
<dbReference type="Proteomes" id="UP001501459">
    <property type="component" value="Unassembled WGS sequence"/>
</dbReference>
<feature type="transmembrane region" description="Helical" evidence="7">
    <location>
        <begin position="235"/>
        <end position="255"/>
    </location>
</feature>
<keyword evidence="5 7" id="KW-1133">Transmembrane helix</keyword>
<organism evidence="9 10">
    <name type="scientific">Lentibacillus halophilus</name>
    <dbReference type="NCBI Taxonomy" id="295065"/>
    <lineage>
        <taxon>Bacteria</taxon>
        <taxon>Bacillati</taxon>
        <taxon>Bacillota</taxon>
        <taxon>Bacilli</taxon>
        <taxon>Bacillales</taxon>
        <taxon>Bacillaceae</taxon>
        <taxon>Lentibacillus</taxon>
    </lineage>
</organism>
<dbReference type="InterPro" id="IPR050925">
    <property type="entry name" value="Rhomboid_protease_S54"/>
</dbReference>
<evidence type="ECO:0000313" key="10">
    <source>
        <dbReference type="Proteomes" id="UP001501459"/>
    </source>
</evidence>
<dbReference type="PANTHER" id="PTHR43731">
    <property type="entry name" value="RHOMBOID PROTEASE"/>
    <property type="match status" value="1"/>
</dbReference>
<protein>
    <recommendedName>
        <fullName evidence="8">Peptidase S54 rhomboid domain-containing protein</fullName>
    </recommendedName>
</protein>
<evidence type="ECO:0000256" key="5">
    <source>
        <dbReference type="ARBA" id="ARBA00022989"/>
    </source>
</evidence>
<sequence>MDLKEKHRMYHLAYHLVSIAGFDVIDYNDDDIWMVRHHGKISQIARLSHGGFDWANHLKRDIAHVFQRAKTMRRDLQGKYIEIHNVYIADHEPVDDWNILKKPMQLQERHPINMYVYYLSNTNKEEELQRLQYVYEDAFQDNSADLSESDLSEQISSYQKKIAEQMKWKQQDMENLFTKGKPFITYVLLAVNVFLFLLLAINGGSTSTETLIRFGAKYNPAILEQGEWWRIVTSMFLHIGIVHLAMNMLAVFYLGSAVESIYGSVRFVMIYFLAGIGGGLASFAFTANISAGASGALFGLFGALLFFGVMHKQVFFRTMGMNVILLVGINIIFGLSVPQIDNGAHMGGLIAGFMASAAVQLPGKKWPGIQIPAWILYGLLAVGLIVYGVAANT</sequence>
<keyword evidence="3 7" id="KW-0812">Transmembrane</keyword>
<evidence type="ECO:0000256" key="3">
    <source>
        <dbReference type="ARBA" id="ARBA00022692"/>
    </source>
</evidence>
<evidence type="ECO:0000259" key="8">
    <source>
        <dbReference type="Pfam" id="PF01694"/>
    </source>
</evidence>
<keyword evidence="4" id="KW-0378">Hydrolase</keyword>
<evidence type="ECO:0000256" key="2">
    <source>
        <dbReference type="ARBA" id="ARBA00009045"/>
    </source>
</evidence>
<accession>A0ABN0ZCY2</accession>
<feature type="transmembrane region" description="Helical" evidence="7">
    <location>
        <begin position="321"/>
        <end position="337"/>
    </location>
</feature>
<evidence type="ECO:0000256" key="4">
    <source>
        <dbReference type="ARBA" id="ARBA00022801"/>
    </source>
</evidence>
<evidence type="ECO:0000256" key="6">
    <source>
        <dbReference type="ARBA" id="ARBA00023136"/>
    </source>
</evidence>
<dbReference type="RefSeq" id="WP_343752845.1">
    <property type="nucleotide sequence ID" value="NZ_BAAADM010000054.1"/>
</dbReference>
<dbReference type="Gene3D" id="1.20.1540.10">
    <property type="entry name" value="Rhomboid-like"/>
    <property type="match status" value="1"/>
</dbReference>
<comment type="subcellular location">
    <subcellularLocation>
        <location evidence="1">Membrane</location>
        <topology evidence="1">Multi-pass membrane protein</topology>
    </subcellularLocation>
</comment>
<feature type="transmembrane region" description="Helical" evidence="7">
    <location>
        <begin position="291"/>
        <end position="309"/>
    </location>
</feature>
<dbReference type="InterPro" id="IPR035952">
    <property type="entry name" value="Rhomboid-like_sf"/>
</dbReference>
<reference evidence="9 10" key="1">
    <citation type="journal article" date="2019" name="Int. J. Syst. Evol. Microbiol.">
        <title>The Global Catalogue of Microorganisms (GCM) 10K type strain sequencing project: providing services to taxonomists for standard genome sequencing and annotation.</title>
        <authorList>
            <consortium name="The Broad Institute Genomics Platform"/>
            <consortium name="The Broad Institute Genome Sequencing Center for Infectious Disease"/>
            <person name="Wu L."/>
            <person name="Ma J."/>
        </authorList>
    </citation>
    <scope>NUCLEOTIDE SEQUENCE [LARGE SCALE GENOMIC DNA]</scope>
    <source>
        <strain evidence="9 10">JCM 12149</strain>
    </source>
</reference>
<name>A0ABN0ZCY2_9BACI</name>
<comment type="caution">
    <text evidence="9">The sequence shown here is derived from an EMBL/GenBank/DDBJ whole genome shotgun (WGS) entry which is preliminary data.</text>
</comment>